<dbReference type="Gene3D" id="2.160.20.20">
    <property type="match status" value="1"/>
</dbReference>
<dbReference type="InterPro" id="IPR028992">
    <property type="entry name" value="Hedgehog/Intein_dom"/>
</dbReference>
<evidence type="ECO:0000259" key="1">
    <source>
        <dbReference type="Pfam" id="PF13403"/>
    </source>
</evidence>
<evidence type="ECO:0000313" key="2">
    <source>
        <dbReference type="EMBL" id="NHN85311.1"/>
    </source>
</evidence>
<dbReference type="InterPro" id="IPR030930">
    <property type="entry name" value="AIDA"/>
</dbReference>
<dbReference type="SUPFAM" id="SSF51294">
    <property type="entry name" value="Hedgehog/intein (Hint) domain"/>
    <property type="match status" value="1"/>
</dbReference>
<dbReference type="RefSeq" id="WP_173583695.1">
    <property type="nucleotide sequence ID" value="NZ_WOTB01000014.1"/>
</dbReference>
<dbReference type="SUPFAM" id="SSF53756">
    <property type="entry name" value="UDP-Glycosyltransferase/glycogen phosphorylase"/>
    <property type="match status" value="1"/>
</dbReference>
<dbReference type="InterPro" id="IPR012332">
    <property type="entry name" value="Autotransporter_pectin_lyase_C"/>
</dbReference>
<proteinExistence type="predicted"/>
<feature type="domain" description="Hedgehog/Intein (Hint)" evidence="1">
    <location>
        <begin position="370"/>
        <end position="503"/>
    </location>
</feature>
<dbReference type="NCBIfam" id="TIGR04415">
    <property type="entry name" value="O_hepto_targRPT"/>
    <property type="match status" value="2"/>
</dbReference>
<dbReference type="PANTHER" id="PTHR12526:SF600">
    <property type="entry name" value="GLYCOSYL TRANSFERASE GROUP 1"/>
    <property type="match status" value="1"/>
</dbReference>
<dbReference type="Pfam" id="PF13692">
    <property type="entry name" value="Glyco_trans_1_4"/>
    <property type="match status" value="1"/>
</dbReference>
<dbReference type="Proteomes" id="UP000635278">
    <property type="component" value="Unassembled WGS sequence"/>
</dbReference>
<reference evidence="2 3" key="1">
    <citation type="journal article" date="2020" name="Int. J. Syst. Evol. Microbiol.">
        <title>Novel acetic acid bacteria from cider fermentations: Acetobacter conturbans sp. nov. and Acetobacter fallax sp. nov.</title>
        <authorList>
            <person name="Sombolestani A.S."/>
            <person name="Cleenwerck I."/>
            <person name="Cnockaert M."/>
            <person name="Borremans W."/>
            <person name="Wieme A.D."/>
            <person name="De Vuyst L."/>
            <person name="Vandamme P."/>
        </authorList>
    </citation>
    <scope>NUCLEOTIDE SEQUENCE [LARGE SCALE GENOMIC DNA]</scope>
    <source>
        <strain evidence="2 3">LMG 30640</strain>
    </source>
</reference>
<name>A0ABX0JS04_9PROT</name>
<dbReference type="Pfam" id="PF13403">
    <property type="entry name" value="Hint_2"/>
    <property type="match status" value="1"/>
</dbReference>
<evidence type="ECO:0000313" key="3">
    <source>
        <dbReference type="Proteomes" id="UP000635278"/>
    </source>
</evidence>
<gene>
    <name evidence="2" type="ORF">GOB93_11745</name>
</gene>
<sequence length="1137" mass="118678">MVTSTTNSGTQNNVTVSGGNTLDIIGSGVVSGLTVSSGGTVYVNAGGSAAMIDLAPGGFLYVEPLNNGTATGTQGTVSGGVLSGNGAHVGSNSVIEDVTVASGGMLTVDPGGLASGVTFSGGAQEKIAAGGSDIGAVLESGTTAETVQDVKSQGVASGATVSGYAVQKVEAGGSAFDTTVSGTVDAYVINQDVTGYASGTTILAGGQQTVENGGSAYNVVISSGGKDVVNAGGLVSGVTISSGGALDIQPGGGSASAVSIGSGGYMDAMAGAVLSGVTIASGGTLEVGDTSTAVSALSIASGANLMIDLDPGEYSVSYSDTALEIMSGGAVVDTITLASPIEGLDSGYFTSSAATGVTGASGFELNYIACYCPGTLIAVEDGEAAIETLRIGDSVRTASGELRPIRWIGRRSYAAVFVSRNKKLLPVTIRAGAIADNVPRRDLRVSPLHAMSIDGALIPASSLINGTSIVQDDQPGDVSYIHLELESHDLLLAEGAPSESYVEDGSRWMFQNASEYFELYPDAVREEAVYCAPRIEGGERLATIWRNLADRAGLGVRNAEAAESMPGVEVARDGTDQDSSGRLHGWLDFADRTRICGWAWNEDQPWEKLRVDVFVDDEYLTTVSAADQRPDLAASGFGTGWAGFTLNFSKPLSLSEGHMIAVRYAGTERHLNASPWRVAASSEFGEELETFVERAVSGLETDEERLRVLKFVTRQADRICQQKAVLDAGCAERKELERARRLAGKAASDIPKIRRALVIDEHFPRPGHDAGSEAIRSHIRALGRLGYHVTFAVPGMQVEQDLISGLEAEGISVAAAPFYTSPEDLLRRQAGAFEVVYLHRVSVASSYGGLVRRYMSSSRLIYSVADLHHLRLARQAGVEGRVTLAHEAARMRTFEVAAALNSDVVLTHSSVEAAELRRLIPALNVHVVPWGVSARPVATSASDRHGIAFLAHYRHTPNRDAAEWLIREVMPLVWKRAPDIRCVLAGTDMGPETEALACEAGPDCGGVGIVRDVENLRDDLFEQVRLGIAPLRFGAGLKGKVLETFAAGLPCVMTPVAAEGIDLPDSLKNLVQSDAENLAEEIVRLHAAPESVDSMGQAALRFIEAHYGEDSVGNSLAAALGRPEAASEATGPFRESA</sequence>
<organism evidence="2 3">
    <name type="scientific">Acetobacter musti</name>
    <dbReference type="NCBI Taxonomy" id="864732"/>
    <lineage>
        <taxon>Bacteria</taxon>
        <taxon>Pseudomonadati</taxon>
        <taxon>Pseudomonadota</taxon>
        <taxon>Alphaproteobacteria</taxon>
        <taxon>Acetobacterales</taxon>
        <taxon>Acetobacteraceae</taxon>
        <taxon>Acetobacter</taxon>
    </lineage>
</organism>
<comment type="caution">
    <text evidence="2">The sequence shown here is derived from an EMBL/GenBank/DDBJ whole genome shotgun (WGS) entry which is preliminary data.</text>
</comment>
<dbReference type="EMBL" id="WOTB01000014">
    <property type="protein sequence ID" value="NHN85311.1"/>
    <property type="molecule type" value="Genomic_DNA"/>
</dbReference>
<protein>
    <submittedName>
        <fullName evidence="2">Glycosyltransferase</fullName>
    </submittedName>
</protein>
<dbReference type="CDD" id="cd03801">
    <property type="entry name" value="GT4_PimA-like"/>
    <property type="match status" value="1"/>
</dbReference>
<dbReference type="Gene3D" id="3.40.50.2000">
    <property type="entry name" value="Glycogen Phosphorylase B"/>
    <property type="match status" value="2"/>
</dbReference>
<accession>A0ABX0JS04</accession>
<keyword evidence="3" id="KW-1185">Reference proteome</keyword>
<dbReference type="PANTHER" id="PTHR12526">
    <property type="entry name" value="GLYCOSYLTRANSFERASE"/>
    <property type="match status" value="1"/>
</dbReference>
<dbReference type="InterPro" id="IPR036844">
    <property type="entry name" value="Hint_dom_sf"/>
</dbReference>